<feature type="non-terminal residue" evidence="1">
    <location>
        <position position="895"/>
    </location>
</feature>
<dbReference type="EMBL" id="GL444449">
    <property type="protein sequence ID" value="EFN60896.1"/>
    <property type="molecule type" value="Genomic_DNA"/>
</dbReference>
<dbReference type="AlphaFoldDB" id="E2B094"/>
<reference evidence="1 2" key="1">
    <citation type="journal article" date="2010" name="Science">
        <title>Genomic comparison of the ants Camponotus floridanus and Harpegnathos saltator.</title>
        <authorList>
            <person name="Bonasio R."/>
            <person name="Zhang G."/>
            <person name="Ye C."/>
            <person name="Mutti N.S."/>
            <person name="Fang X."/>
            <person name="Qin N."/>
            <person name="Donahue G."/>
            <person name="Yang P."/>
            <person name="Li Q."/>
            <person name="Li C."/>
            <person name="Zhang P."/>
            <person name="Huang Z."/>
            <person name="Berger S.L."/>
            <person name="Reinberg D."/>
            <person name="Wang J."/>
            <person name="Liebig J."/>
        </authorList>
    </citation>
    <scope>NUCLEOTIDE SEQUENCE [LARGE SCALE GENOMIC DNA]</scope>
    <source>
        <strain evidence="2">C129</strain>
    </source>
</reference>
<dbReference type="InParanoid" id="E2B094"/>
<organism evidence="2">
    <name type="scientific">Camponotus floridanus</name>
    <name type="common">Florida carpenter ant</name>
    <dbReference type="NCBI Taxonomy" id="104421"/>
    <lineage>
        <taxon>Eukaryota</taxon>
        <taxon>Metazoa</taxon>
        <taxon>Ecdysozoa</taxon>
        <taxon>Arthropoda</taxon>
        <taxon>Hexapoda</taxon>
        <taxon>Insecta</taxon>
        <taxon>Pterygota</taxon>
        <taxon>Neoptera</taxon>
        <taxon>Endopterygota</taxon>
        <taxon>Hymenoptera</taxon>
        <taxon>Apocrita</taxon>
        <taxon>Aculeata</taxon>
        <taxon>Formicoidea</taxon>
        <taxon>Formicidae</taxon>
        <taxon>Formicinae</taxon>
        <taxon>Camponotus</taxon>
    </lineage>
</organism>
<evidence type="ECO:0000313" key="2">
    <source>
        <dbReference type="Proteomes" id="UP000000311"/>
    </source>
</evidence>
<dbReference type="OMA" id="EATIWRT"/>
<name>E2B094_CAMFO</name>
<accession>E2B094</accession>
<evidence type="ECO:0000313" key="1">
    <source>
        <dbReference type="EMBL" id="EFN60896.1"/>
    </source>
</evidence>
<dbReference type="Proteomes" id="UP000000311">
    <property type="component" value="Unassembled WGS sequence"/>
</dbReference>
<proteinExistence type="predicted"/>
<feature type="non-terminal residue" evidence="1">
    <location>
        <position position="1"/>
    </location>
</feature>
<gene>
    <name evidence="1" type="ORF">EAG_08078</name>
</gene>
<protein>
    <submittedName>
        <fullName evidence="1">120.7 kDa protein in NOF-FB transposable element</fullName>
    </submittedName>
</protein>
<sequence>NAMYKKISEKMKEIDSYISPKHIYTILNTDRRGMRTATIKAFKLGKNIKNSPNEAIDESFSEYSPECQNKLGNNKIFKLIISDKNWNDIKPIVKQYRNRRYLKLKPGEWSNIFATKIWEQTKIPCAFTFKNAAVFPSLNAKCFVRFYAICKECKATLNGKLFKKPHDGQDAIFDCALLGFNNQIIHAKKRQLKGSLRQKVAGYLVDAKKEATIWRTEEANRIMEFGDSDPPILFSPRVLRKAKQNELDNRLGITDCNAIGNLQIYKYTKRCGSIHGIGFDPFYVMYWSKEQMMLYKIINRSKNAYFTMDATGSIAKKLSMPDGTKSAHLFLYQCVIVPEDKRGIPVFQMISTKQDASLITYFLLEIRRAGATVPSVIITDFSRAILVALARAFADCADLKHYLQRCYEIVIKNKEVDLPSSYLRLDVSHIIKIISNWECLRHLPNKVRQFYLRCIAQAYKMQNLDELRSFLTSVLVVALSEDVGCINDISVPAETCLQSANNCIKGVHVEDLNLKDISELDDFSSEDTPLSWQEWSDDLYAKANTLALQSQNGNIVNAFYNPAAAKKIKNLIQDLPLWTGVMRPHFKTGTEISTSSSVESLFAEYKTRLFKGCIPMRVDKFVASHLDYLDGRLRLDYAANAFSTQQECETSLKNNDIHKDKSEQYSDFSSNSYFDTSISNINDNNLTTNSSLNLVSSTTDSSYNIQTNSKASDSICSISDDTVNDPLNFQENWRGLVNKDTQKCSNIKKKSYLDKCPEWESIESTDAVFIPIIKNGNLCQPVKLQGKTVMIRNTCAFDALLHITAHMIGMDVEYKRIVQDTNDCFIQLATKIVSRGKITKNEYTERASFLIHLSLFQQSTYTRNFQSLDAMCNAAHLAEFTFASLPSLRRSKTCE</sequence>
<keyword evidence="2" id="KW-1185">Reference proteome</keyword>